<dbReference type="PROSITE" id="PS50835">
    <property type="entry name" value="IG_LIKE"/>
    <property type="match status" value="2"/>
</dbReference>
<dbReference type="GeneID" id="102519981"/>
<protein>
    <recommendedName>
        <fullName evidence="18">Junctional adhesion molecule-like</fullName>
    </recommendedName>
</protein>
<evidence type="ECO:0000256" key="18">
    <source>
        <dbReference type="ARBA" id="ARBA00069050"/>
    </source>
</evidence>
<dbReference type="CTD" id="120425"/>
<dbReference type="InterPro" id="IPR013106">
    <property type="entry name" value="Ig_V-set"/>
</dbReference>
<keyword evidence="8" id="KW-0391">Immunity</keyword>
<evidence type="ECO:0000256" key="3">
    <source>
        <dbReference type="ARBA" id="ARBA00008637"/>
    </source>
</evidence>
<dbReference type="InterPro" id="IPR007110">
    <property type="entry name" value="Ig-like_dom"/>
</dbReference>
<feature type="domain" description="Ig-like" evidence="21">
    <location>
        <begin position="98"/>
        <end position="210"/>
    </location>
</feature>
<evidence type="ECO:0000256" key="7">
    <source>
        <dbReference type="ARBA" id="ARBA00022737"/>
    </source>
</evidence>
<dbReference type="GO" id="GO:0035696">
    <property type="term" value="P:monocyte extravasation"/>
    <property type="evidence" value="ECO:0007669"/>
    <property type="project" value="TreeGrafter"/>
</dbReference>
<proteinExistence type="inferred from homology"/>
<dbReference type="Pfam" id="PF07686">
    <property type="entry name" value="V-set"/>
    <property type="match status" value="2"/>
</dbReference>
<evidence type="ECO:0000256" key="17">
    <source>
        <dbReference type="ARBA" id="ARBA00063073"/>
    </source>
</evidence>
<accession>A0A8B8SFF7</accession>
<keyword evidence="6" id="KW-0732">Signal</keyword>
<comment type="subunit">
    <text evidence="17">Homodimer; active form in leukocyte-endothelial cell adhesion. Interacts (homodimeric form) with CXADR. Interacts (via cytoplasmic domain) with the PI3 kinase; upon CXADR-binding. Interacts with ITGA4 and ITGB1; integrin alpha-4/beta-1 may regulate leukocyte to endothelial cells adhesion by controlling JAML homodimerization.</text>
</comment>
<evidence type="ECO:0000256" key="19">
    <source>
        <dbReference type="SAM" id="MobiDB-lite"/>
    </source>
</evidence>
<keyword evidence="4" id="KW-1003">Cell membrane</keyword>
<evidence type="ECO:0000256" key="16">
    <source>
        <dbReference type="ARBA" id="ARBA00059528"/>
    </source>
</evidence>
<comment type="similarity">
    <text evidence="3">Belongs to the immunoglobulin superfamily.</text>
</comment>
<evidence type="ECO:0000256" key="6">
    <source>
        <dbReference type="ARBA" id="ARBA00022729"/>
    </source>
</evidence>
<feature type="domain" description="Ig-like" evidence="21">
    <location>
        <begin position="1"/>
        <end position="93"/>
    </location>
</feature>
<dbReference type="InterPro" id="IPR013783">
    <property type="entry name" value="Ig-like_fold"/>
</dbReference>
<keyword evidence="5 20" id="KW-0812">Transmembrane</keyword>
<dbReference type="Proteomes" id="UP000694856">
    <property type="component" value="Chromosome 33"/>
</dbReference>
<keyword evidence="13" id="KW-1015">Disulfide bond</keyword>
<keyword evidence="10" id="KW-0965">Cell junction</keyword>
<dbReference type="GO" id="GO:0030593">
    <property type="term" value="P:neutrophil chemotaxis"/>
    <property type="evidence" value="ECO:0007669"/>
    <property type="project" value="TreeGrafter"/>
</dbReference>
<reference evidence="23" key="1">
    <citation type="submission" date="2025-08" db="UniProtKB">
        <authorList>
            <consortium name="RefSeq"/>
        </authorList>
    </citation>
    <scope>IDENTIFICATION</scope>
    <source>
        <tissue evidence="23">Ear skin</tissue>
    </source>
</reference>
<dbReference type="PANTHER" id="PTHR13869">
    <property type="entry name" value="MYELIN P0 RELATED"/>
    <property type="match status" value="1"/>
</dbReference>
<dbReference type="Gene3D" id="2.60.40.10">
    <property type="entry name" value="Immunoglobulins"/>
    <property type="match status" value="2"/>
</dbReference>
<dbReference type="PRINTS" id="PR00213">
    <property type="entry name" value="MYELINP0"/>
</dbReference>
<feature type="transmembrane region" description="Helical" evidence="20">
    <location>
        <begin position="237"/>
        <end position="258"/>
    </location>
</feature>
<dbReference type="PANTHER" id="PTHR13869:SF22">
    <property type="entry name" value="JUNCTIONAL ADHESION MOLECULE-LIKE"/>
    <property type="match status" value="1"/>
</dbReference>
<dbReference type="GO" id="GO:0050839">
    <property type="term" value="F:cell adhesion molecule binding"/>
    <property type="evidence" value="ECO:0007669"/>
    <property type="project" value="TreeGrafter"/>
</dbReference>
<evidence type="ECO:0000256" key="8">
    <source>
        <dbReference type="ARBA" id="ARBA00022859"/>
    </source>
</evidence>
<dbReference type="GO" id="GO:0005886">
    <property type="term" value="C:plasma membrane"/>
    <property type="evidence" value="ECO:0007669"/>
    <property type="project" value="UniProtKB-SubCell"/>
</dbReference>
<dbReference type="InterPro" id="IPR000920">
    <property type="entry name" value="Myelin_P0-rel"/>
</dbReference>
<keyword evidence="22" id="KW-1185">Reference proteome</keyword>
<sequence>MGCVFQSAEEKHVTKVDWMFSSGERVKDDFVLFYYANISVPVGRFQNRARLVGDISHHDGSLLLQNVEEADQGTYTCEIRFKMESLVFKKAVVLHVLPEEPTELMVHVGDSTQMGCVFQSTEEKHVTRVDWMFLPGERAKEEIVLRYYPKLNASKGYPQNWGRFQNRVNLVGDISHNDGSIRLQGVKESDGGNYTCSIHLGNLTFRKTIVLHVILKEPRTLVTPAALIPEILGGNQLVTIVGIICTTILLLPVLILIVKRTHRNKSSVTSTTLVRSLENTNKAHPEKHIYSSITTQEVIDEEESSGKPEATYMTMHPVRPSLRSAPPSGPLDNKSVGGMPKSEQAF</sequence>
<dbReference type="SUPFAM" id="SSF48726">
    <property type="entry name" value="Immunoglobulin"/>
    <property type="match status" value="2"/>
</dbReference>
<feature type="region of interest" description="Disordered" evidence="19">
    <location>
        <begin position="298"/>
        <end position="346"/>
    </location>
</feature>
<comment type="subcellular location">
    <subcellularLocation>
        <location evidence="2">Cell junction</location>
    </subcellularLocation>
    <subcellularLocation>
        <location evidence="1">Cell membrane</location>
        <topology evidence="1">Single-pass type I membrane protein</topology>
    </subcellularLocation>
</comment>
<evidence type="ECO:0000259" key="21">
    <source>
        <dbReference type="PROSITE" id="PS50835"/>
    </source>
</evidence>
<dbReference type="FunFam" id="2.60.40.10:FF:000736">
    <property type="entry name" value="Junctional adhesion molecule-like"/>
    <property type="match status" value="1"/>
</dbReference>
<keyword evidence="9" id="KW-0130">Cell adhesion</keyword>
<dbReference type="RefSeq" id="XP_032328524.1">
    <property type="nucleotide sequence ID" value="XM_032472633.1"/>
</dbReference>
<dbReference type="GO" id="GO:0007157">
    <property type="term" value="P:heterophilic cell-cell adhesion via plasma membrane cell adhesion molecules"/>
    <property type="evidence" value="ECO:0007669"/>
    <property type="project" value="TreeGrafter"/>
</dbReference>
<evidence type="ECO:0000313" key="23">
    <source>
        <dbReference type="RefSeq" id="XP_032328524.1"/>
    </source>
</evidence>
<name>A0A8B8SFF7_CAMFR</name>
<evidence type="ECO:0000313" key="22">
    <source>
        <dbReference type="Proteomes" id="UP000694856"/>
    </source>
</evidence>
<dbReference type="GO" id="GO:0072672">
    <property type="term" value="P:neutrophil extravasation"/>
    <property type="evidence" value="ECO:0007669"/>
    <property type="project" value="TreeGrafter"/>
</dbReference>
<keyword evidence="12 20" id="KW-0472">Membrane</keyword>
<evidence type="ECO:0000256" key="20">
    <source>
        <dbReference type="SAM" id="Phobius"/>
    </source>
</evidence>
<dbReference type="InterPro" id="IPR003599">
    <property type="entry name" value="Ig_sub"/>
</dbReference>
<evidence type="ECO:0000256" key="9">
    <source>
        <dbReference type="ARBA" id="ARBA00022889"/>
    </source>
</evidence>
<evidence type="ECO:0000256" key="2">
    <source>
        <dbReference type="ARBA" id="ARBA00004282"/>
    </source>
</evidence>
<evidence type="ECO:0000256" key="4">
    <source>
        <dbReference type="ARBA" id="ARBA00022475"/>
    </source>
</evidence>
<keyword evidence="7" id="KW-0677">Repeat</keyword>
<gene>
    <name evidence="23" type="primary">JAML</name>
</gene>
<organism evidence="22 23">
    <name type="scientific">Camelus ferus</name>
    <name type="common">Wild bactrian camel</name>
    <name type="synonym">Camelus bactrianus ferus</name>
    <dbReference type="NCBI Taxonomy" id="419612"/>
    <lineage>
        <taxon>Eukaryota</taxon>
        <taxon>Metazoa</taxon>
        <taxon>Chordata</taxon>
        <taxon>Craniata</taxon>
        <taxon>Vertebrata</taxon>
        <taxon>Euteleostomi</taxon>
        <taxon>Mammalia</taxon>
        <taxon>Eutheria</taxon>
        <taxon>Laurasiatheria</taxon>
        <taxon>Artiodactyla</taxon>
        <taxon>Tylopoda</taxon>
        <taxon>Camelidae</taxon>
        <taxon>Camelus</taxon>
    </lineage>
</organism>
<keyword evidence="14" id="KW-0325">Glycoprotein</keyword>
<dbReference type="InterPro" id="IPR036179">
    <property type="entry name" value="Ig-like_dom_sf"/>
</dbReference>
<evidence type="ECO:0000256" key="15">
    <source>
        <dbReference type="ARBA" id="ARBA00023319"/>
    </source>
</evidence>
<evidence type="ECO:0000256" key="1">
    <source>
        <dbReference type="ARBA" id="ARBA00004251"/>
    </source>
</evidence>
<evidence type="ECO:0000256" key="12">
    <source>
        <dbReference type="ARBA" id="ARBA00023136"/>
    </source>
</evidence>
<dbReference type="GO" id="GO:0070161">
    <property type="term" value="C:anchoring junction"/>
    <property type="evidence" value="ECO:0007669"/>
    <property type="project" value="UniProtKB-SubCell"/>
</dbReference>
<keyword evidence="15" id="KW-0393">Immunoglobulin domain</keyword>
<evidence type="ECO:0000256" key="13">
    <source>
        <dbReference type="ARBA" id="ARBA00023157"/>
    </source>
</evidence>
<dbReference type="AlphaFoldDB" id="A0A8B8SFF7"/>
<evidence type="ECO:0000256" key="5">
    <source>
        <dbReference type="ARBA" id="ARBA00022692"/>
    </source>
</evidence>
<evidence type="ECO:0000256" key="14">
    <source>
        <dbReference type="ARBA" id="ARBA00023180"/>
    </source>
</evidence>
<evidence type="ECO:0000256" key="10">
    <source>
        <dbReference type="ARBA" id="ARBA00022949"/>
    </source>
</evidence>
<comment type="function">
    <text evidence="16">Transmembrane protein of the plasma membrane of leukocytes that control their migration and activation through interaction with CXADR, a plasma membrane receptor found on adjacent epithelial and endothelial cells. The interaction between both receptors mediates the activation of gamma-delta T-cells, a subpopulation of T-cells residing in epithelia and involved in tissue homeostasis and repair. Upon epithelial CXADR-binding, JAML induces downstream cell signaling events in gamma-delta T-cells through PI3-kinase and MAP kinases. It results in proliferation and production of cytokines and growth factors by T-cells that in turn stimulate epithelial tissues repair. It also controls the transmigration of leukocytes within epithelial and endothelial tissues through adhesive interactions with epithelial and endothelial CXADR.</text>
</comment>
<keyword evidence="11 20" id="KW-1133">Transmembrane helix</keyword>
<evidence type="ECO:0000256" key="11">
    <source>
        <dbReference type="ARBA" id="ARBA00022989"/>
    </source>
</evidence>
<dbReference type="SMART" id="SM00409">
    <property type="entry name" value="IG"/>
    <property type="match status" value="2"/>
</dbReference>